<dbReference type="EMBL" id="ML179700">
    <property type="protein sequence ID" value="THU82914.1"/>
    <property type="molecule type" value="Genomic_DNA"/>
</dbReference>
<keyword evidence="2" id="KW-1185">Reference proteome</keyword>
<evidence type="ECO:0000313" key="2">
    <source>
        <dbReference type="Proteomes" id="UP000297245"/>
    </source>
</evidence>
<name>A0A4S8L350_DENBC</name>
<protein>
    <submittedName>
        <fullName evidence="1">Uncharacterized protein</fullName>
    </submittedName>
</protein>
<gene>
    <name evidence="1" type="ORF">K435DRAFT_438837</name>
</gene>
<dbReference type="AlphaFoldDB" id="A0A4S8L350"/>
<dbReference type="Proteomes" id="UP000297245">
    <property type="component" value="Unassembled WGS sequence"/>
</dbReference>
<evidence type="ECO:0000313" key="1">
    <source>
        <dbReference type="EMBL" id="THU82914.1"/>
    </source>
</evidence>
<reference evidence="1 2" key="1">
    <citation type="journal article" date="2019" name="Nat. Ecol. Evol.">
        <title>Megaphylogeny resolves global patterns of mushroom evolution.</title>
        <authorList>
            <person name="Varga T."/>
            <person name="Krizsan K."/>
            <person name="Foldi C."/>
            <person name="Dima B."/>
            <person name="Sanchez-Garcia M."/>
            <person name="Sanchez-Ramirez S."/>
            <person name="Szollosi G.J."/>
            <person name="Szarkandi J.G."/>
            <person name="Papp V."/>
            <person name="Albert L."/>
            <person name="Andreopoulos W."/>
            <person name="Angelini C."/>
            <person name="Antonin V."/>
            <person name="Barry K.W."/>
            <person name="Bougher N.L."/>
            <person name="Buchanan P."/>
            <person name="Buyck B."/>
            <person name="Bense V."/>
            <person name="Catcheside P."/>
            <person name="Chovatia M."/>
            <person name="Cooper J."/>
            <person name="Damon W."/>
            <person name="Desjardin D."/>
            <person name="Finy P."/>
            <person name="Geml J."/>
            <person name="Haridas S."/>
            <person name="Hughes K."/>
            <person name="Justo A."/>
            <person name="Karasinski D."/>
            <person name="Kautmanova I."/>
            <person name="Kiss B."/>
            <person name="Kocsube S."/>
            <person name="Kotiranta H."/>
            <person name="LaButti K.M."/>
            <person name="Lechner B.E."/>
            <person name="Liimatainen K."/>
            <person name="Lipzen A."/>
            <person name="Lukacs Z."/>
            <person name="Mihaltcheva S."/>
            <person name="Morgado L.N."/>
            <person name="Niskanen T."/>
            <person name="Noordeloos M.E."/>
            <person name="Ohm R.A."/>
            <person name="Ortiz-Santana B."/>
            <person name="Ovrebo C."/>
            <person name="Racz N."/>
            <person name="Riley R."/>
            <person name="Savchenko A."/>
            <person name="Shiryaev A."/>
            <person name="Soop K."/>
            <person name="Spirin V."/>
            <person name="Szebenyi C."/>
            <person name="Tomsovsky M."/>
            <person name="Tulloss R.E."/>
            <person name="Uehling J."/>
            <person name="Grigoriev I.V."/>
            <person name="Vagvolgyi C."/>
            <person name="Papp T."/>
            <person name="Martin F.M."/>
            <person name="Miettinen O."/>
            <person name="Hibbett D.S."/>
            <person name="Nagy L.G."/>
        </authorList>
    </citation>
    <scope>NUCLEOTIDE SEQUENCE [LARGE SCALE GENOMIC DNA]</scope>
    <source>
        <strain evidence="1 2">CBS 962.96</strain>
    </source>
</reference>
<accession>A0A4S8L350</accession>
<proteinExistence type="predicted"/>
<organism evidence="1 2">
    <name type="scientific">Dendrothele bispora (strain CBS 962.96)</name>
    <dbReference type="NCBI Taxonomy" id="1314807"/>
    <lineage>
        <taxon>Eukaryota</taxon>
        <taxon>Fungi</taxon>
        <taxon>Dikarya</taxon>
        <taxon>Basidiomycota</taxon>
        <taxon>Agaricomycotina</taxon>
        <taxon>Agaricomycetes</taxon>
        <taxon>Agaricomycetidae</taxon>
        <taxon>Agaricales</taxon>
        <taxon>Agaricales incertae sedis</taxon>
        <taxon>Dendrothele</taxon>
    </lineage>
</organism>
<sequence length="81" mass="8920">MVIGVCLTLYLSYPLLRELLDSPRKFSLGLSCSLGYIAAWSVLQSYYSDSNNNVLHNSTSGDMSVTTALCLDRKVLTFPVP</sequence>